<evidence type="ECO:0000313" key="2">
    <source>
        <dbReference type="EMBL" id="PIM52339.1"/>
    </source>
</evidence>
<gene>
    <name evidence="2" type="ORF">CS062_15180</name>
</gene>
<evidence type="ECO:0000313" key="3">
    <source>
        <dbReference type="Proteomes" id="UP000231501"/>
    </source>
</evidence>
<dbReference type="InterPro" id="IPR017896">
    <property type="entry name" value="4Fe4S_Fe-S-bd"/>
</dbReference>
<keyword evidence="3" id="KW-1185">Reference proteome</keyword>
<dbReference type="EMBL" id="PEOG01000040">
    <property type="protein sequence ID" value="PIM52339.1"/>
    <property type="molecule type" value="Genomic_DNA"/>
</dbReference>
<dbReference type="PROSITE" id="PS51379">
    <property type="entry name" value="4FE4S_FER_2"/>
    <property type="match status" value="1"/>
</dbReference>
<dbReference type="Proteomes" id="UP000231501">
    <property type="component" value="Unassembled WGS sequence"/>
</dbReference>
<reference evidence="2 3" key="1">
    <citation type="submission" date="2017-11" db="EMBL/GenBank/DDBJ databases">
        <title>Draft genome sequence of Mitsuaria sp. HWN-4.</title>
        <authorList>
            <person name="Gundlapally S.R."/>
        </authorList>
    </citation>
    <scope>NUCLEOTIDE SEQUENCE [LARGE SCALE GENOMIC DNA]</scope>
    <source>
        <strain evidence="2 3">HWN-4</strain>
    </source>
</reference>
<organism evidence="2 3">
    <name type="scientific">Roseateles chitinivorans</name>
    <dbReference type="NCBI Taxonomy" id="2917965"/>
    <lineage>
        <taxon>Bacteria</taxon>
        <taxon>Pseudomonadati</taxon>
        <taxon>Pseudomonadota</taxon>
        <taxon>Betaproteobacteria</taxon>
        <taxon>Burkholderiales</taxon>
        <taxon>Sphaerotilaceae</taxon>
        <taxon>Roseateles</taxon>
    </lineage>
</organism>
<sequence>MVRPLSGSVIWIQPEAPPKPAVGAPCNGCGVCCLVEPCPLGMLVSLKREGACRALVWSEADRQYRCGMLVHPSRYVGLRTFRPEGLVNRLIRRYARRMIAAGIGCDAAIDIEAPAGTTPPEKR</sequence>
<proteinExistence type="predicted"/>
<dbReference type="AlphaFoldDB" id="A0A2G9C9Y5"/>
<name>A0A2G9C9Y5_9BURK</name>
<feature type="domain" description="4Fe-4S ferredoxin-type" evidence="1">
    <location>
        <begin position="18"/>
        <end position="49"/>
    </location>
</feature>
<dbReference type="OrthoDB" id="8536890at2"/>
<evidence type="ECO:0000259" key="1">
    <source>
        <dbReference type="PROSITE" id="PS51379"/>
    </source>
</evidence>
<accession>A0A2G9C9Y5</accession>
<protein>
    <recommendedName>
        <fullName evidence="1">4Fe-4S ferredoxin-type domain-containing protein</fullName>
    </recommendedName>
</protein>
<comment type="caution">
    <text evidence="2">The sequence shown here is derived from an EMBL/GenBank/DDBJ whole genome shotgun (WGS) entry which is preliminary data.</text>
</comment>